<evidence type="ECO:0000256" key="2">
    <source>
        <dbReference type="ARBA" id="ARBA00023015"/>
    </source>
</evidence>
<evidence type="ECO:0000313" key="9">
    <source>
        <dbReference type="Proteomes" id="UP000078529"/>
    </source>
</evidence>
<dbReference type="PROSITE" id="PS50931">
    <property type="entry name" value="HTH_LYSR"/>
    <property type="match status" value="1"/>
</dbReference>
<dbReference type="Pfam" id="PF00126">
    <property type="entry name" value="HTH_1"/>
    <property type="match status" value="1"/>
</dbReference>
<dbReference type="InterPro" id="IPR005119">
    <property type="entry name" value="LysR_subst-bd"/>
</dbReference>
<dbReference type="GO" id="GO:0005829">
    <property type="term" value="C:cytosol"/>
    <property type="evidence" value="ECO:0007669"/>
    <property type="project" value="TreeGrafter"/>
</dbReference>
<evidence type="ECO:0000313" key="8">
    <source>
        <dbReference type="Proteomes" id="UP000078272"/>
    </source>
</evidence>
<dbReference type="RefSeq" id="WP_058601752.1">
    <property type="nucleotide sequence ID" value="NZ_LDPZ01000053.1"/>
</dbReference>
<dbReference type="PANTHER" id="PTHR30419:SF8">
    <property type="entry name" value="NITROGEN ASSIMILATION TRANSCRIPTIONAL ACTIVATOR-RELATED"/>
    <property type="match status" value="1"/>
</dbReference>
<dbReference type="SUPFAM" id="SSF53850">
    <property type="entry name" value="Periplasmic binding protein-like II"/>
    <property type="match status" value="1"/>
</dbReference>
<dbReference type="InterPro" id="IPR036390">
    <property type="entry name" value="WH_DNA-bd_sf"/>
</dbReference>
<evidence type="ECO:0000256" key="1">
    <source>
        <dbReference type="ARBA" id="ARBA00009437"/>
    </source>
</evidence>
<dbReference type="GO" id="GO:0003677">
    <property type="term" value="F:DNA binding"/>
    <property type="evidence" value="ECO:0007669"/>
    <property type="project" value="UniProtKB-KW"/>
</dbReference>
<dbReference type="EMBL" id="LDQA01000053">
    <property type="protein sequence ID" value="KTR03415.1"/>
    <property type="molecule type" value="Genomic_DNA"/>
</dbReference>
<dbReference type="eggNOG" id="COG0583">
    <property type="taxonomic scope" value="Bacteria"/>
</dbReference>
<dbReference type="FunFam" id="1.10.10.10:FF:000001">
    <property type="entry name" value="LysR family transcriptional regulator"/>
    <property type="match status" value="1"/>
</dbReference>
<dbReference type="GO" id="GO:0003700">
    <property type="term" value="F:DNA-binding transcription factor activity"/>
    <property type="evidence" value="ECO:0007669"/>
    <property type="project" value="InterPro"/>
</dbReference>
<dbReference type="Proteomes" id="UP000078529">
    <property type="component" value="Unassembled WGS sequence"/>
</dbReference>
<gene>
    <name evidence="6" type="ORF">NS226_19105</name>
    <name evidence="7" type="ORF">NS365_18415</name>
</gene>
<feature type="domain" description="HTH lysR-type" evidence="5">
    <location>
        <begin position="1"/>
        <end position="58"/>
    </location>
</feature>
<proteinExistence type="inferred from homology"/>
<sequence length="302" mass="32923">MQIRSLIYFYELVRAKSMRQAAQRLNVAPTAISRQVANLEHHFGTPLVDRDSRGIRLTAAGELLAERLSRTLRDLDQVAVFIDDLKGLRRGEVKIVTNGALTTSILTPAVASFSALYPQVSFDIRILSANDAIERLVLAEADIALTMFTPAHPDVVERLSGAVENMVIVAPHHPLAKLPHVSLAELAQFPLAIPDESFGARRALEESAAQAGVDLNRLFVTNSIEIQKELGRRGAAALILPALAVAREMALGELCAIPIRGGWQIRARLALSVTRDRSLPFAAAKLLSHLEQHLHDLLGKDG</sequence>
<dbReference type="PANTHER" id="PTHR30419">
    <property type="entry name" value="HTH-TYPE TRANSCRIPTIONAL REGULATOR YBHD"/>
    <property type="match status" value="1"/>
</dbReference>
<dbReference type="InterPro" id="IPR050950">
    <property type="entry name" value="HTH-type_LysR_regulators"/>
</dbReference>
<evidence type="ECO:0000259" key="5">
    <source>
        <dbReference type="PROSITE" id="PS50931"/>
    </source>
</evidence>
<accession>A0A175R502</accession>
<evidence type="ECO:0000256" key="4">
    <source>
        <dbReference type="ARBA" id="ARBA00023163"/>
    </source>
</evidence>
<keyword evidence="3" id="KW-0238">DNA-binding</keyword>
<dbReference type="EMBL" id="LDPZ01000053">
    <property type="protein sequence ID" value="KTQ85828.1"/>
    <property type="molecule type" value="Genomic_DNA"/>
</dbReference>
<evidence type="ECO:0000313" key="7">
    <source>
        <dbReference type="EMBL" id="KTR03415.1"/>
    </source>
</evidence>
<name>A0A175R502_9HYPH</name>
<evidence type="ECO:0000313" key="6">
    <source>
        <dbReference type="EMBL" id="KTQ85828.1"/>
    </source>
</evidence>
<dbReference type="PATRIC" id="fig|401562.3.peg.3933"/>
<dbReference type="AlphaFoldDB" id="A0A175R502"/>
<dbReference type="STRING" id="401562.NS365_18415"/>
<dbReference type="InterPro" id="IPR036388">
    <property type="entry name" value="WH-like_DNA-bd_sf"/>
</dbReference>
<dbReference type="Proteomes" id="UP000078272">
    <property type="component" value="Unassembled WGS sequence"/>
</dbReference>
<comment type="similarity">
    <text evidence="1">Belongs to the LysR transcriptional regulatory family.</text>
</comment>
<comment type="caution">
    <text evidence="6">The sequence shown here is derived from an EMBL/GenBank/DDBJ whole genome shotgun (WGS) entry which is preliminary data.</text>
</comment>
<keyword evidence="4" id="KW-0804">Transcription</keyword>
<dbReference type="Pfam" id="PF03466">
    <property type="entry name" value="LysR_substrate"/>
    <property type="match status" value="1"/>
</dbReference>
<dbReference type="Gene3D" id="3.40.190.290">
    <property type="match status" value="1"/>
</dbReference>
<keyword evidence="9" id="KW-1185">Reference proteome</keyword>
<organism evidence="6 8">
    <name type="scientific">Aureimonas ureilytica</name>
    <dbReference type="NCBI Taxonomy" id="401562"/>
    <lineage>
        <taxon>Bacteria</taxon>
        <taxon>Pseudomonadati</taxon>
        <taxon>Pseudomonadota</taxon>
        <taxon>Alphaproteobacteria</taxon>
        <taxon>Hyphomicrobiales</taxon>
        <taxon>Aurantimonadaceae</taxon>
        <taxon>Aureimonas</taxon>
    </lineage>
</organism>
<dbReference type="Gene3D" id="1.10.10.10">
    <property type="entry name" value="Winged helix-like DNA-binding domain superfamily/Winged helix DNA-binding domain"/>
    <property type="match status" value="1"/>
</dbReference>
<protein>
    <submittedName>
        <fullName evidence="6">LysR family transcriptional regulator</fullName>
    </submittedName>
</protein>
<keyword evidence="2" id="KW-0805">Transcription regulation</keyword>
<dbReference type="InterPro" id="IPR000847">
    <property type="entry name" value="LysR_HTH_N"/>
</dbReference>
<reference evidence="8 9" key="1">
    <citation type="journal article" date="2016" name="Front. Microbiol.">
        <title>Genomic Resource of Rice Seed Associated Bacteria.</title>
        <authorList>
            <person name="Midha S."/>
            <person name="Bansal K."/>
            <person name="Sharma S."/>
            <person name="Kumar N."/>
            <person name="Patil P.P."/>
            <person name="Chaudhry V."/>
            <person name="Patil P.B."/>
        </authorList>
    </citation>
    <scope>NUCLEOTIDE SEQUENCE [LARGE SCALE GENOMIC DNA]</scope>
    <source>
        <strain evidence="6 8">NS226</strain>
        <strain evidence="7 9">NS365</strain>
    </source>
</reference>
<evidence type="ECO:0000256" key="3">
    <source>
        <dbReference type="ARBA" id="ARBA00023125"/>
    </source>
</evidence>
<dbReference type="OrthoDB" id="5297263at2"/>
<dbReference type="SUPFAM" id="SSF46785">
    <property type="entry name" value="Winged helix' DNA-binding domain"/>
    <property type="match status" value="1"/>
</dbReference>